<dbReference type="PANTHER" id="PTHR36766">
    <property type="entry name" value="PLANT BROAD-SPECTRUM MILDEW RESISTANCE PROTEIN RPW8"/>
    <property type="match status" value="1"/>
</dbReference>
<dbReference type="InterPro" id="IPR032675">
    <property type="entry name" value="LRR_dom_sf"/>
</dbReference>
<dbReference type="SUPFAM" id="SSF52058">
    <property type="entry name" value="L domain-like"/>
    <property type="match status" value="1"/>
</dbReference>
<evidence type="ECO:0000259" key="3">
    <source>
        <dbReference type="Pfam" id="PF00931"/>
    </source>
</evidence>
<gene>
    <name evidence="5" type="ORF">L484_000752</name>
</gene>
<feature type="domain" description="Disease resistance R13L4/SHOC-2-like LRR" evidence="4">
    <location>
        <begin position="348"/>
        <end position="528"/>
    </location>
</feature>
<dbReference type="Gene3D" id="3.40.50.300">
    <property type="entry name" value="P-loop containing nucleotide triphosphate hydrolases"/>
    <property type="match status" value="1"/>
</dbReference>
<sequence length="547" mass="61831">MEAASIAIYVIDKALSLLEKANGDMISLKLKLESLQELVMNKDAQNWIAEEWLTDAAKAAQRAGYVLDMYLLQAAERPDLVIWSSKKDFGEGDPILVPKRTRTVPVKKIRFSEIKSSRIIEEGELVGVKAQKEELVSMLVGETSTRLAISLVGVGGVGKTSLASTVYQSEEVRRHFDLRAWINVSQSCSFENLFRRLTKMICEDGDSSEEEMDTMQEQELISRLKQLLSPKRRDWQGVGTSCRNVLDLNELVNRNSVQVSHIKYDGAERMCRVHGVMHEVLVSKAKQFEICQIFEDKDSSSLVDPESRRLSLHGGAINTLEITVDQSRVRSIFLFDFQGTIMTRCLEVSLFERFKLLELLDFENTPLDDLPMEVGNLFFLKCLNLRNTKLKKLPKSLGLLLNLQSLDWSKDQGRDLFFGELANANDCGSTKESKKLRQLRCSSVSKSDAGMATTLFTIEKMNHLESLVYTHPIIFKLFDLESISAPPPFIGRLIFKGRLEKLPDWILPLQNLNILGLSFSRLVVDTLESPHALAQLSISFASSSMRW</sequence>
<reference evidence="6" key="1">
    <citation type="submission" date="2013-01" db="EMBL/GenBank/DDBJ databases">
        <title>Draft Genome Sequence of a Mulberry Tree, Morus notabilis C.K. Schneid.</title>
        <authorList>
            <person name="He N."/>
            <person name="Zhao S."/>
        </authorList>
    </citation>
    <scope>NUCLEOTIDE SEQUENCE</scope>
</reference>
<dbReference type="PANTHER" id="PTHR36766:SF70">
    <property type="entry name" value="DISEASE RESISTANCE PROTEIN RGA4"/>
    <property type="match status" value="1"/>
</dbReference>
<dbReference type="Gene3D" id="3.80.10.10">
    <property type="entry name" value="Ribonuclease Inhibitor"/>
    <property type="match status" value="1"/>
</dbReference>
<dbReference type="GO" id="GO:0043531">
    <property type="term" value="F:ADP binding"/>
    <property type="evidence" value="ECO:0007669"/>
    <property type="project" value="InterPro"/>
</dbReference>
<dbReference type="InterPro" id="IPR002182">
    <property type="entry name" value="NB-ARC"/>
</dbReference>
<dbReference type="Pfam" id="PF23598">
    <property type="entry name" value="LRR_14"/>
    <property type="match status" value="1"/>
</dbReference>
<evidence type="ECO:0000313" key="5">
    <source>
        <dbReference type="EMBL" id="EXC44920.1"/>
    </source>
</evidence>
<feature type="domain" description="NB-ARC" evidence="3">
    <location>
        <begin position="129"/>
        <end position="232"/>
    </location>
</feature>
<keyword evidence="6" id="KW-1185">Reference proteome</keyword>
<dbReference type="Pfam" id="PF00931">
    <property type="entry name" value="NB-ARC"/>
    <property type="match status" value="1"/>
</dbReference>
<dbReference type="AlphaFoldDB" id="W9SM04"/>
<evidence type="ECO:0000256" key="1">
    <source>
        <dbReference type="ARBA" id="ARBA00022737"/>
    </source>
</evidence>
<evidence type="ECO:0000256" key="2">
    <source>
        <dbReference type="ARBA" id="ARBA00022821"/>
    </source>
</evidence>
<evidence type="ECO:0000259" key="4">
    <source>
        <dbReference type="Pfam" id="PF23598"/>
    </source>
</evidence>
<keyword evidence="1" id="KW-0677">Repeat</keyword>
<dbReference type="GO" id="GO:0006952">
    <property type="term" value="P:defense response"/>
    <property type="evidence" value="ECO:0007669"/>
    <property type="project" value="UniProtKB-KW"/>
</dbReference>
<dbReference type="EMBL" id="KE622994">
    <property type="protein sequence ID" value="EXC44920.1"/>
    <property type="molecule type" value="Genomic_DNA"/>
</dbReference>
<accession>W9SM04</accession>
<dbReference type="Proteomes" id="UP000030645">
    <property type="component" value="Unassembled WGS sequence"/>
</dbReference>
<dbReference type="SUPFAM" id="SSF52540">
    <property type="entry name" value="P-loop containing nucleoside triphosphate hydrolases"/>
    <property type="match status" value="1"/>
</dbReference>
<name>W9SM04_9ROSA</name>
<keyword evidence="2" id="KW-0611">Plant defense</keyword>
<organism evidence="5 6">
    <name type="scientific">Morus notabilis</name>
    <dbReference type="NCBI Taxonomy" id="981085"/>
    <lineage>
        <taxon>Eukaryota</taxon>
        <taxon>Viridiplantae</taxon>
        <taxon>Streptophyta</taxon>
        <taxon>Embryophyta</taxon>
        <taxon>Tracheophyta</taxon>
        <taxon>Spermatophyta</taxon>
        <taxon>Magnoliopsida</taxon>
        <taxon>eudicotyledons</taxon>
        <taxon>Gunneridae</taxon>
        <taxon>Pentapetalae</taxon>
        <taxon>rosids</taxon>
        <taxon>fabids</taxon>
        <taxon>Rosales</taxon>
        <taxon>Moraceae</taxon>
        <taxon>Moreae</taxon>
        <taxon>Morus</taxon>
    </lineage>
</organism>
<dbReference type="eggNOG" id="KOG4658">
    <property type="taxonomic scope" value="Eukaryota"/>
</dbReference>
<protein>
    <submittedName>
        <fullName evidence="5">Disease resistance protein RPM1</fullName>
    </submittedName>
</protein>
<dbReference type="InterPro" id="IPR055414">
    <property type="entry name" value="LRR_R13L4/SHOC2-like"/>
</dbReference>
<proteinExistence type="predicted"/>
<evidence type="ECO:0000313" key="6">
    <source>
        <dbReference type="Proteomes" id="UP000030645"/>
    </source>
</evidence>
<dbReference type="InterPro" id="IPR027417">
    <property type="entry name" value="P-loop_NTPase"/>
</dbReference>